<reference evidence="1 2" key="1">
    <citation type="submission" date="2019-04" db="EMBL/GenBank/DDBJ databases">
        <title>Genome sequencing of Clostridium botulinum Groups I-IV and Clostridium butyricum.</title>
        <authorList>
            <person name="Brunt J."/>
            <person name="Van Vliet A.H.M."/>
            <person name="Stringer S.C."/>
            <person name="Carter A.T."/>
            <person name="Peck M.W."/>
        </authorList>
    </citation>
    <scope>NUCLEOTIDE SEQUENCE [LARGE SCALE GENOMIC DNA]</scope>
    <source>
        <strain evidence="1 2">IFR 18/037</strain>
    </source>
</reference>
<name>A0A6B3YZM8_CLOBO</name>
<accession>A0A6B3YZM8</accession>
<dbReference type="Proteomes" id="UP000478995">
    <property type="component" value="Unassembled WGS sequence"/>
</dbReference>
<organism evidence="1 2">
    <name type="scientific">Clostridium botulinum</name>
    <dbReference type="NCBI Taxonomy" id="1491"/>
    <lineage>
        <taxon>Bacteria</taxon>
        <taxon>Bacillati</taxon>
        <taxon>Bacillota</taxon>
        <taxon>Clostridia</taxon>
        <taxon>Eubacteriales</taxon>
        <taxon>Clostridiaceae</taxon>
        <taxon>Clostridium</taxon>
    </lineage>
</organism>
<dbReference type="EMBL" id="SWOY01000001">
    <property type="protein sequence ID" value="NFG15952.1"/>
    <property type="molecule type" value="Genomic_DNA"/>
</dbReference>
<evidence type="ECO:0000313" key="2">
    <source>
        <dbReference type="Proteomes" id="UP000478995"/>
    </source>
</evidence>
<dbReference type="AlphaFoldDB" id="A0A6B3YZM8"/>
<sequence length="56" mass="6809">MPLYFLILFLFNIIFINVYSLLIFFIIYATIVKNKFHQDKYTLFCIIVSKKILWKG</sequence>
<protein>
    <submittedName>
        <fullName evidence="1">Uncharacterized protein</fullName>
    </submittedName>
</protein>
<gene>
    <name evidence="1" type="ORF">FC794_03870</name>
</gene>
<evidence type="ECO:0000313" key="1">
    <source>
        <dbReference type="EMBL" id="NFG15952.1"/>
    </source>
</evidence>
<proteinExistence type="predicted"/>
<comment type="caution">
    <text evidence="1">The sequence shown here is derived from an EMBL/GenBank/DDBJ whole genome shotgun (WGS) entry which is preliminary data.</text>
</comment>